<keyword evidence="4" id="KW-1185">Reference proteome</keyword>
<feature type="transmembrane region" description="Helical" evidence="2">
    <location>
        <begin position="321"/>
        <end position="341"/>
    </location>
</feature>
<feature type="region of interest" description="Disordered" evidence="1">
    <location>
        <begin position="553"/>
        <end position="581"/>
    </location>
</feature>
<feature type="transmembrane region" description="Helical" evidence="2">
    <location>
        <begin position="152"/>
        <end position="172"/>
    </location>
</feature>
<evidence type="ECO:0000313" key="3">
    <source>
        <dbReference type="EMBL" id="KFA65596.1"/>
    </source>
</evidence>
<dbReference type="HOGENOM" id="CLU_005027_1_0_1"/>
<feature type="compositionally biased region" description="Polar residues" evidence="1">
    <location>
        <begin position="557"/>
        <end position="568"/>
    </location>
</feature>
<dbReference type="InterPro" id="IPR051091">
    <property type="entry name" value="O-Glucosyltr/Glycosyltrsf_90"/>
</dbReference>
<keyword evidence="2" id="KW-0472">Membrane</keyword>
<dbReference type="EMBL" id="KL660592">
    <property type="protein sequence ID" value="KFA65596.1"/>
    <property type="molecule type" value="Genomic_DNA"/>
</dbReference>
<dbReference type="PANTHER" id="PTHR12203:SF35">
    <property type="entry name" value="PROTEIN O-GLUCOSYLTRANSFERASE 1"/>
    <property type="match status" value="1"/>
</dbReference>
<dbReference type="OrthoDB" id="541052at2759"/>
<keyword evidence="2" id="KW-0812">Transmembrane</keyword>
<gene>
    <name evidence="3" type="ORF">S40285_04316</name>
</gene>
<protein>
    <recommendedName>
        <fullName evidence="5">Glycosyl transferase CAP10 domain-containing protein</fullName>
    </recommendedName>
</protein>
<feature type="transmembrane region" description="Helical" evidence="2">
    <location>
        <begin position="192"/>
        <end position="212"/>
    </location>
</feature>
<feature type="transmembrane region" description="Helical" evidence="2">
    <location>
        <begin position="255"/>
        <end position="278"/>
    </location>
</feature>
<feature type="transmembrane region" description="Helical" evidence="2">
    <location>
        <begin position="224"/>
        <end position="249"/>
    </location>
</feature>
<feature type="transmembrane region" description="Helical" evidence="2">
    <location>
        <begin position="290"/>
        <end position="309"/>
    </location>
</feature>
<proteinExistence type="predicted"/>
<feature type="transmembrane region" description="Helical" evidence="2">
    <location>
        <begin position="353"/>
        <end position="371"/>
    </location>
</feature>
<organism evidence="3 4">
    <name type="scientific">Stachybotrys chlorohalonatus (strain IBT 40285)</name>
    <dbReference type="NCBI Taxonomy" id="1283841"/>
    <lineage>
        <taxon>Eukaryota</taxon>
        <taxon>Fungi</taxon>
        <taxon>Dikarya</taxon>
        <taxon>Ascomycota</taxon>
        <taxon>Pezizomycotina</taxon>
        <taxon>Sordariomycetes</taxon>
        <taxon>Hypocreomycetidae</taxon>
        <taxon>Hypocreales</taxon>
        <taxon>Stachybotryaceae</taxon>
        <taxon>Stachybotrys</taxon>
    </lineage>
</organism>
<evidence type="ECO:0000256" key="1">
    <source>
        <dbReference type="SAM" id="MobiDB-lite"/>
    </source>
</evidence>
<dbReference type="InParanoid" id="A0A084QNR1"/>
<dbReference type="Proteomes" id="UP000028524">
    <property type="component" value="Unassembled WGS sequence"/>
</dbReference>
<evidence type="ECO:0000313" key="4">
    <source>
        <dbReference type="Proteomes" id="UP000028524"/>
    </source>
</evidence>
<accession>A0A084QNR1</accession>
<keyword evidence="2" id="KW-1133">Transmembrane helix</keyword>
<name>A0A084QNR1_STAC4</name>
<sequence length="946" mass="106553">MQTEQARFSSSLLLLLSGCICLIASVFSRWLPGADKRSVDLRLQSLDQDGVAFMADRGQLKGSGTHLPKKPRAWFTPAAIACIVLRLEVLHRVNYSQQCATSGLESFLFLFFIGYEIYSNRRRWGFVVPEDPDDPWRSIFDDISDWFSGPRVAMVMTALSAFILCLGTYLSVSSIATSTYICFWPLESRTGTISWQWLGVVLDAGIVVLLWRTLAWKSTLKLRLWALGSVSVLSATFTGLVWLCIQFYSPHRESLLGLNSLVASEIAIDSFILACLAMSATSWVCEASPITPAATLTFLVGIWTCIAQMKKYGDWLFLSKSAAVGPLWFITQGTIVFIHCYDLRRFLFLRRALFALALLALALGCTVYMLFKYPDTFAKGHPIDDLIHNARVQHDRWEKQVRTSNSPQVAAGVYQARHGGKIPPPYFAEWYKYADGAVMVDDFNQIDQDLAPFWNISPQTLREQAVKVASLPGTAALTIRGGVVSYNEVGEGDAAQDLHELAEMVRKFSNFLPDMILPINLSLMPRILPPWEETHSNGKNGLESLPPFLSSRAVGGANSSTRSNTLASGNGRDKTGRSVGDSFHASDLRQMHIDACPPGSPARVHSQWETDRFCDLCIRHHTKDSLPASWDRLLEICYQPDLKYLHGYFLTDSHPNPIRQLAPLFGPFKADGFSDIIIPLPRLMGTLPDIKWQFTRRYDTLFWRGSAGDRDISSLALRGSHKFRLLHLIAHPSPQQEVTMILPLPEARDSFRYEKVAASQATAVVPFAMGLENNSACVGENCAMVKEAYAFRDDISEPLEYRYVLLLDEDNGPPKQLVRTLRSTSVPFVSTIFRAWYTERLVPWLHFVPIDVRYQALHTTFAYFSGTENRAKVNGRETELIGRGKNAEWIATEGQKWAEKALGQKELEVYLFRLLLEWGRLVDDRRDEIGVRVNENGELDNDEWTR</sequence>
<dbReference type="STRING" id="1283841.A0A084QNR1"/>
<dbReference type="OMA" id="ECAPAGY"/>
<dbReference type="AlphaFoldDB" id="A0A084QNR1"/>
<reference evidence="3 4" key="1">
    <citation type="journal article" date="2014" name="BMC Genomics">
        <title>Comparative genome sequencing reveals chemotype-specific gene clusters in the toxigenic black mold Stachybotrys.</title>
        <authorList>
            <person name="Semeiks J."/>
            <person name="Borek D."/>
            <person name="Otwinowski Z."/>
            <person name="Grishin N.V."/>
        </authorList>
    </citation>
    <scope>NUCLEOTIDE SEQUENCE [LARGE SCALE GENOMIC DNA]</scope>
    <source>
        <strain evidence="3 4">IBT 40285</strain>
    </source>
</reference>
<evidence type="ECO:0000256" key="2">
    <source>
        <dbReference type="SAM" id="Phobius"/>
    </source>
</evidence>
<evidence type="ECO:0008006" key="5">
    <source>
        <dbReference type="Google" id="ProtNLM"/>
    </source>
</evidence>
<dbReference type="PROSITE" id="PS51257">
    <property type="entry name" value="PROKAR_LIPOPROTEIN"/>
    <property type="match status" value="1"/>
</dbReference>
<dbReference type="PANTHER" id="PTHR12203">
    <property type="entry name" value="KDEL LYS-ASP-GLU-LEU CONTAINING - RELATED"/>
    <property type="match status" value="1"/>
</dbReference>